<dbReference type="Proteomes" id="UP000749559">
    <property type="component" value="Unassembled WGS sequence"/>
</dbReference>
<protein>
    <submittedName>
        <fullName evidence="1">Uncharacterized protein</fullName>
    </submittedName>
</protein>
<comment type="caution">
    <text evidence="1">The sequence shown here is derived from an EMBL/GenBank/DDBJ whole genome shotgun (WGS) entry which is preliminary data.</text>
</comment>
<accession>A0A8S4N8J0</accession>
<evidence type="ECO:0000313" key="1">
    <source>
        <dbReference type="EMBL" id="CAH1777347.1"/>
    </source>
</evidence>
<organism evidence="1 2">
    <name type="scientific">Owenia fusiformis</name>
    <name type="common">Polychaete worm</name>
    <dbReference type="NCBI Taxonomy" id="6347"/>
    <lineage>
        <taxon>Eukaryota</taxon>
        <taxon>Metazoa</taxon>
        <taxon>Spiralia</taxon>
        <taxon>Lophotrochozoa</taxon>
        <taxon>Annelida</taxon>
        <taxon>Polychaeta</taxon>
        <taxon>Sedentaria</taxon>
        <taxon>Canalipalpata</taxon>
        <taxon>Sabellida</taxon>
        <taxon>Oweniida</taxon>
        <taxon>Oweniidae</taxon>
        <taxon>Owenia</taxon>
    </lineage>
</organism>
<reference evidence="1" key="1">
    <citation type="submission" date="2022-03" db="EMBL/GenBank/DDBJ databases">
        <authorList>
            <person name="Martin C."/>
        </authorList>
    </citation>
    <scope>NUCLEOTIDE SEQUENCE</scope>
</reference>
<proteinExistence type="predicted"/>
<dbReference type="EMBL" id="CAIIXF020000002">
    <property type="protein sequence ID" value="CAH1777347.1"/>
    <property type="molecule type" value="Genomic_DNA"/>
</dbReference>
<sequence length="405" mass="47105">MAIAMNDILGYSYTQSKFIDLAEQKLAKSVEMMYKVLNIEEKDLDRRIKKKLKDRNKVKIFADEKAEFIYDKLKGLGDTLVDKLVLNTVLNTADVKLMKSKVKKLPALLSQNRTNEKIYNSLVNKKLAIPQEVMKSAYLPELFASVLYSHGRMYFYKSERPKSKTNTFISNIHLASALCKKIEKETTYVVLHSILTQRNGLVYLYSEETDEFGEEKDNKTKLKDLYKGKGEYEELSKRTDKEEWFQHGILKVTKNDPFHKCKCLEKGIYICTEILKLEHEKEKRETIIKEGTVKIEEFMKILKEEETESKLHKAADFFVVTAEFYAEAKCFEDASKVYKEAIERCKTSDILSDAEWKQYGKWCLGLMRVAKQKNTKKAVSEAEEVVEDFCKNAPKELVEKLGMRK</sequence>
<keyword evidence="2" id="KW-1185">Reference proteome</keyword>
<dbReference type="AlphaFoldDB" id="A0A8S4N8J0"/>
<evidence type="ECO:0000313" key="2">
    <source>
        <dbReference type="Proteomes" id="UP000749559"/>
    </source>
</evidence>
<name>A0A8S4N8J0_OWEFU</name>
<gene>
    <name evidence="1" type="ORF">OFUS_LOCUS4402</name>
</gene>